<dbReference type="PANTHER" id="PTHR24276:SF98">
    <property type="entry name" value="FI18310P1-RELATED"/>
    <property type="match status" value="1"/>
</dbReference>
<evidence type="ECO:0000259" key="8">
    <source>
        <dbReference type="PROSITE" id="PS50240"/>
    </source>
</evidence>
<keyword evidence="7" id="KW-0732">Signal</keyword>
<dbReference type="InterPro" id="IPR018114">
    <property type="entry name" value="TRYPSIN_HIS"/>
</dbReference>
<dbReference type="AlphaFoldDB" id="A0AAV1JGC5"/>
<evidence type="ECO:0000256" key="7">
    <source>
        <dbReference type="SAM" id="SignalP"/>
    </source>
</evidence>
<dbReference type="PROSITE" id="PS00134">
    <property type="entry name" value="TRYPSIN_HIS"/>
    <property type="match status" value="1"/>
</dbReference>
<reference evidence="9 10" key="1">
    <citation type="submission" date="2023-11" db="EMBL/GenBank/DDBJ databases">
        <authorList>
            <person name="Okamura Y."/>
        </authorList>
    </citation>
    <scope>NUCLEOTIDE SEQUENCE [LARGE SCALE GENOMIC DNA]</scope>
</reference>
<evidence type="ECO:0000313" key="10">
    <source>
        <dbReference type="Proteomes" id="UP001497472"/>
    </source>
</evidence>
<dbReference type="Gene3D" id="2.40.10.10">
    <property type="entry name" value="Trypsin-like serine proteases"/>
    <property type="match status" value="1"/>
</dbReference>
<dbReference type="InterPro" id="IPR050430">
    <property type="entry name" value="Peptidase_S1"/>
</dbReference>
<dbReference type="InterPro" id="IPR043504">
    <property type="entry name" value="Peptidase_S1_PA_chymotrypsin"/>
</dbReference>
<evidence type="ECO:0000256" key="1">
    <source>
        <dbReference type="ARBA" id="ARBA00007664"/>
    </source>
</evidence>
<dbReference type="EMBL" id="CAVLEF010000010">
    <property type="protein sequence ID" value="CAK1547971.1"/>
    <property type="molecule type" value="Genomic_DNA"/>
</dbReference>
<feature type="chain" id="PRO_5043684863" description="Peptidase S1 domain-containing protein" evidence="7">
    <location>
        <begin position="17"/>
        <end position="338"/>
    </location>
</feature>
<comment type="caution">
    <text evidence="9">The sequence shown here is derived from an EMBL/GenBank/DDBJ whole genome shotgun (WGS) entry which is preliminary data.</text>
</comment>
<dbReference type="Proteomes" id="UP001497472">
    <property type="component" value="Unassembled WGS sequence"/>
</dbReference>
<dbReference type="GO" id="GO:0004252">
    <property type="term" value="F:serine-type endopeptidase activity"/>
    <property type="evidence" value="ECO:0007669"/>
    <property type="project" value="InterPro"/>
</dbReference>
<dbReference type="PROSITE" id="PS50240">
    <property type="entry name" value="TRYPSIN_DOM"/>
    <property type="match status" value="1"/>
</dbReference>
<dbReference type="SMART" id="SM00020">
    <property type="entry name" value="Tryp_SPc"/>
    <property type="match status" value="1"/>
</dbReference>
<evidence type="ECO:0000256" key="5">
    <source>
        <dbReference type="ARBA" id="ARBA00023157"/>
    </source>
</evidence>
<evidence type="ECO:0000256" key="6">
    <source>
        <dbReference type="RuleBase" id="RU363034"/>
    </source>
</evidence>
<comment type="similarity">
    <text evidence="1">Belongs to the peptidase S1 family.</text>
</comment>
<keyword evidence="10" id="KW-1185">Reference proteome</keyword>
<evidence type="ECO:0000256" key="4">
    <source>
        <dbReference type="ARBA" id="ARBA00022825"/>
    </source>
</evidence>
<feature type="signal peptide" evidence="7">
    <location>
        <begin position="1"/>
        <end position="16"/>
    </location>
</feature>
<dbReference type="InterPro" id="IPR009003">
    <property type="entry name" value="Peptidase_S1_PA"/>
</dbReference>
<dbReference type="PANTHER" id="PTHR24276">
    <property type="entry name" value="POLYSERASE-RELATED"/>
    <property type="match status" value="1"/>
</dbReference>
<dbReference type="GO" id="GO:0006508">
    <property type="term" value="P:proteolysis"/>
    <property type="evidence" value="ECO:0007669"/>
    <property type="project" value="UniProtKB-KW"/>
</dbReference>
<feature type="domain" description="Peptidase S1" evidence="8">
    <location>
        <begin position="48"/>
        <end position="283"/>
    </location>
</feature>
<dbReference type="Pfam" id="PF00089">
    <property type="entry name" value="Trypsin"/>
    <property type="match status" value="1"/>
</dbReference>
<dbReference type="InterPro" id="IPR001254">
    <property type="entry name" value="Trypsin_dom"/>
</dbReference>
<dbReference type="InterPro" id="IPR001314">
    <property type="entry name" value="Peptidase_S1A"/>
</dbReference>
<dbReference type="PRINTS" id="PR00722">
    <property type="entry name" value="CHYMOTRYPSIN"/>
</dbReference>
<keyword evidence="5" id="KW-1015">Disulfide bond</keyword>
<dbReference type="SUPFAM" id="SSF50494">
    <property type="entry name" value="Trypsin-like serine proteases"/>
    <property type="match status" value="1"/>
</dbReference>
<name>A0AAV1JGC5_9NEOP</name>
<protein>
    <recommendedName>
        <fullName evidence="8">Peptidase S1 domain-containing protein</fullName>
    </recommendedName>
</protein>
<proteinExistence type="inferred from homology"/>
<accession>A0AAV1JGC5</accession>
<evidence type="ECO:0000313" key="9">
    <source>
        <dbReference type="EMBL" id="CAK1547971.1"/>
    </source>
</evidence>
<dbReference type="InterPro" id="IPR033116">
    <property type="entry name" value="TRYPSIN_SER"/>
</dbReference>
<organism evidence="9 10">
    <name type="scientific">Leptosia nina</name>
    <dbReference type="NCBI Taxonomy" id="320188"/>
    <lineage>
        <taxon>Eukaryota</taxon>
        <taxon>Metazoa</taxon>
        <taxon>Ecdysozoa</taxon>
        <taxon>Arthropoda</taxon>
        <taxon>Hexapoda</taxon>
        <taxon>Insecta</taxon>
        <taxon>Pterygota</taxon>
        <taxon>Neoptera</taxon>
        <taxon>Endopterygota</taxon>
        <taxon>Lepidoptera</taxon>
        <taxon>Glossata</taxon>
        <taxon>Ditrysia</taxon>
        <taxon>Papilionoidea</taxon>
        <taxon>Pieridae</taxon>
        <taxon>Pierinae</taxon>
        <taxon>Leptosia</taxon>
    </lineage>
</organism>
<evidence type="ECO:0000256" key="3">
    <source>
        <dbReference type="ARBA" id="ARBA00022801"/>
    </source>
</evidence>
<keyword evidence="4 6" id="KW-0720">Serine protease</keyword>
<keyword evidence="3 6" id="KW-0378">Hydrolase</keyword>
<dbReference type="PROSITE" id="PS00135">
    <property type="entry name" value="TRYPSIN_SER"/>
    <property type="match status" value="1"/>
</dbReference>
<sequence length="338" mass="37547">MFKSLLVTILSVAIQATTTSKSIKIGYRHAFFRSGTGGLADGVESRRVFGGVTVELNEFPAVCALLDRYWSARCSATIIKENWAITAAHCISRRLAYVKYNTRRPSSTDGDVTPIHYLYRHPEYAVRQTDEGQGLDVTMLHNDVGLVRTRNKMRLTFKPQEDVLTGLRRYNPLELNHKKIKVLGFGRTERTLLGEELFSVDLMLVGCERDRWYHCMCAVAGEAESRGVCSGDSGGPVLYEGVQIGVTSMGPVECAEARPPPVGVTSVFTTLRQYADVINATITDMETALRMRKISAATQTQIDALLLERVYSEMSEGHPTLLQCGCMGIFARSEMWTS</sequence>
<gene>
    <name evidence="9" type="ORF">LNINA_LOCUS7406</name>
</gene>
<evidence type="ECO:0000256" key="2">
    <source>
        <dbReference type="ARBA" id="ARBA00022670"/>
    </source>
</evidence>
<keyword evidence="2 6" id="KW-0645">Protease</keyword>